<evidence type="ECO:0000313" key="6">
    <source>
        <dbReference type="Proteomes" id="UP000016931"/>
    </source>
</evidence>
<feature type="region of interest" description="Disordered" evidence="3">
    <location>
        <begin position="190"/>
        <end position="222"/>
    </location>
</feature>
<feature type="region of interest" description="Disordered" evidence="3">
    <location>
        <begin position="592"/>
        <end position="619"/>
    </location>
</feature>
<name>M3CM12_SPHMS</name>
<dbReference type="eggNOG" id="ENOG502QVWI">
    <property type="taxonomic scope" value="Eukaryota"/>
</dbReference>
<dbReference type="InterPro" id="IPR007219">
    <property type="entry name" value="XnlR_reg_dom"/>
</dbReference>
<feature type="compositionally biased region" description="Low complexity" evidence="3">
    <location>
        <begin position="106"/>
        <end position="123"/>
    </location>
</feature>
<dbReference type="PANTHER" id="PTHR31001">
    <property type="entry name" value="UNCHARACTERIZED TRANSCRIPTIONAL REGULATORY PROTEIN"/>
    <property type="match status" value="1"/>
</dbReference>
<evidence type="ECO:0000256" key="3">
    <source>
        <dbReference type="SAM" id="MobiDB-lite"/>
    </source>
</evidence>
<dbReference type="GeneID" id="27904756"/>
<feature type="region of interest" description="Disordered" evidence="3">
    <location>
        <begin position="856"/>
        <end position="913"/>
    </location>
</feature>
<feature type="compositionally biased region" description="Polar residues" evidence="3">
    <location>
        <begin position="876"/>
        <end position="885"/>
    </location>
</feature>
<dbReference type="SMART" id="SM00906">
    <property type="entry name" value="Fungal_trans"/>
    <property type="match status" value="1"/>
</dbReference>
<organism evidence="5 6">
    <name type="scientific">Sphaerulina musiva (strain SO2202)</name>
    <name type="common">Poplar stem canker fungus</name>
    <name type="synonym">Septoria musiva</name>
    <dbReference type="NCBI Taxonomy" id="692275"/>
    <lineage>
        <taxon>Eukaryota</taxon>
        <taxon>Fungi</taxon>
        <taxon>Dikarya</taxon>
        <taxon>Ascomycota</taxon>
        <taxon>Pezizomycotina</taxon>
        <taxon>Dothideomycetes</taxon>
        <taxon>Dothideomycetidae</taxon>
        <taxon>Mycosphaerellales</taxon>
        <taxon>Mycosphaerellaceae</taxon>
        <taxon>Sphaerulina</taxon>
    </lineage>
</organism>
<dbReference type="CDD" id="cd12148">
    <property type="entry name" value="fungal_TF_MHR"/>
    <property type="match status" value="1"/>
</dbReference>
<dbReference type="GO" id="GO:0006351">
    <property type="term" value="P:DNA-templated transcription"/>
    <property type="evidence" value="ECO:0007669"/>
    <property type="project" value="InterPro"/>
</dbReference>
<evidence type="ECO:0000256" key="2">
    <source>
        <dbReference type="ARBA" id="ARBA00023242"/>
    </source>
</evidence>
<feature type="domain" description="Xylanolytic transcriptional activator regulatory" evidence="4">
    <location>
        <begin position="424"/>
        <end position="500"/>
    </location>
</feature>
<dbReference type="RefSeq" id="XP_016762944.1">
    <property type="nucleotide sequence ID" value="XM_016907619.1"/>
</dbReference>
<keyword evidence="2" id="KW-0539">Nucleus</keyword>
<evidence type="ECO:0000256" key="1">
    <source>
        <dbReference type="ARBA" id="ARBA00004123"/>
    </source>
</evidence>
<dbReference type="Pfam" id="PF04082">
    <property type="entry name" value="Fungal_trans"/>
    <property type="match status" value="1"/>
</dbReference>
<feature type="compositionally biased region" description="Gly residues" evidence="3">
    <location>
        <begin position="977"/>
        <end position="993"/>
    </location>
</feature>
<proteinExistence type="predicted"/>
<feature type="compositionally biased region" description="Low complexity" evidence="3">
    <location>
        <begin position="938"/>
        <end position="954"/>
    </location>
</feature>
<sequence length="1018" mass="112219">MRHRLAHLPLPPSRLRSRLHLYCSSAMRLIACGLRLACLDQDRQSKFVLPLLPSRSLESLYSQDRESHTPPPNEPFQLRGLETSHGPVNYASASLTEEQVGNTRMTTTTSSSSSSSWAGYGPAAPAPAPVPSTTQCDRTKPCSACCARGHPKECEFVVGEGNDYSPIQQSYEIRKLRSENQRLKERLQAARLTQSGDEDDDGSSSDRKVSKGSARAAASRQRRFKTGDRVDNLYFGTPGLANIFANLQLGTQSLTHTIPRGKDIYVHDGQQSIYPFMNLWGGGSGAKDMARDLLASHDEIYKWLDVFQKRAQSCYFPHTPDELTRREVGRFLERTEENAEAHPDMLALIFTMVATAMQMGVYDQHGEWAPGAVEGSRFRSDVYIAAAMQALRLASFMNTPTLLGIQALVMIGPYLTNSGRFLDAWTLFGTTIRLAHSIGLHRDPKVLESAPQLRESMIRRTLWWWMLHMDQQYSVTLGRPLGISGIGDCQPPEPLTTNPTILRLNEFVDHFTILARQILSSDGMMNVGRIDEYTDKLLGLWDTMPEALQFNETWLQQETLLPDWPLEVMSTMLYAKVQSFLILLNRQRLERTQGAHSEPSPPGSMAPPPRPQPVMTSSMYGDQPLHPAPLRGRSLVVNSSIALVNAFMFFHYRRPQVLICWTMAQQCFNACMILILDAWETENENNLWLVNQAFAVFQQLDNNGVHKLAGLAVARISTGLAVLEQRRNERKQQAAASRGVSGYHPQLQIDTASMSDFQNDTVMGNTGMFLLEDTGLQSFDPMAFAPLGWNMAGSAHASSHSSHPTTPNIPSPMIPISQVTAAPFPVVTAPPYRSDGMMSAHLPSSYMHHQQQYYRPHLPTTTSGPGGRSHQAAFTPINNSTNNNMSLSASHQQQSSSSSTSSTSTSLSHQRHQLSPIEQAVVVAQHQQLRAPRHHHNSTNNSTNNSNSNNSGSNHHYHSSTKQNSHHHISSPRIGKSGAGAGGGGGGGGGGSRGILRPERISSSGSGRSSLVRRKGGG</sequence>
<evidence type="ECO:0000259" key="4">
    <source>
        <dbReference type="SMART" id="SM00906"/>
    </source>
</evidence>
<dbReference type="GO" id="GO:0008270">
    <property type="term" value="F:zinc ion binding"/>
    <property type="evidence" value="ECO:0007669"/>
    <property type="project" value="InterPro"/>
</dbReference>
<feature type="compositionally biased region" description="Polar residues" evidence="3">
    <location>
        <begin position="91"/>
        <end position="105"/>
    </location>
</feature>
<feature type="compositionally biased region" description="Low complexity" evidence="3">
    <location>
        <begin position="886"/>
        <end position="908"/>
    </location>
</feature>
<dbReference type="STRING" id="692275.M3CM12"/>
<dbReference type="AlphaFoldDB" id="M3CM12"/>
<dbReference type="EMBL" id="KB456262">
    <property type="protein sequence ID" value="EMF14823.1"/>
    <property type="molecule type" value="Genomic_DNA"/>
</dbReference>
<keyword evidence="6" id="KW-1185">Reference proteome</keyword>
<dbReference type="GO" id="GO:0005634">
    <property type="term" value="C:nucleus"/>
    <property type="evidence" value="ECO:0007669"/>
    <property type="project" value="UniProtKB-SubCell"/>
</dbReference>
<dbReference type="Proteomes" id="UP000016931">
    <property type="component" value="Unassembled WGS sequence"/>
</dbReference>
<feature type="region of interest" description="Disordered" evidence="3">
    <location>
        <begin position="927"/>
        <end position="1018"/>
    </location>
</feature>
<feature type="compositionally biased region" description="Pro residues" evidence="3">
    <location>
        <begin position="599"/>
        <end position="612"/>
    </location>
</feature>
<feature type="region of interest" description="Disordered" evidence="3">
    <location>
        <begin position="60"/>
        <end position="135"/>
    </location>
</feature>
<evidence type="ECO:0000313" key="5">
    <source>
        <dbReference type="EMBL" id="EMF14823.1"/>
    </source>
</evidence>
<dbReference type="OMA" id="MGNTGMF"/>
<dbReference type="HOGENOM" id="CLU_005937_0_0_1"/>
<dbReference type="GO" id="GO:0003677">
    <property type="term" value="F:DNA binding"/>
    <property type="evidence" value="ECO:0007669"/>
    <property type="project" value="InterPro"/>
</dbReference>
<reference evidence="5 6" key="1">
    <citation type="journal article" date="2012" name="PLoS Pathog.">
        <title>Diverse lifestyles and strategies of plant pathogenesis encoded in the genomes of eighteen Dothideomycetes fungi.</title>
        <authorList>
            <person name="Ohm R.A."/>
            <person name="Feau N."/>
            <person name="Henrissat B."/>
            <person name="Schoch C.L."/>
            <person name="Horwitz B.A."/>
            <person name="Barry K.W."/>
            <person name="Condon B.J."/>
            <person name="Copeland A.C."/>
            <person name="Dhillon B."/>
            <person name="Glaser F."/>
            <person name="Hesse C.N."/>
            <person name="Kosti I."/>
            <person name="LaButti K."/>
            <person name="Lindquist E.A."/>
            <person name="Lucas S."/>
            <person name="Salamov A.A."/>
            <person name="Bradshaw R.E."/>
            <person name="Ciuffetti L."/>
            <person name="Hamelin R.C."/>
            <person name="Kema G.H.J."/>
            <person name="Lawrence C."/>
            <person name="Scott J.A."/>
            <person name="Spatafora J.W."/>
            <person name="Turgeon B.G."/>
            <person name="de Wit P.J.G.M."/>
            <person name="Zhong S."/>
            <person name="Goodwin S.B."/>
            <person name="Grigoriev I.V."/>
        </authorList>
    </citation>
    <scope>NUCLEOTIDE SEQUENCE [LARGE SCALE GENOMIC DNA]</scope>
    <source>
        <strain evidence="5 6">SO2202</strain>
    </source>
</reference>
<gene>
    <name evidence="5" type="ORF">SEPMUDRAFT_155443</name>
</gene>
<dbReference type="InterPro" id="IPR050613">
    <property type="entry name" value="Sec_Metabolite_Reg"/>
</dbReference>
<dbReference type="OrthoDB" id="1747771at2759"/>
<feature type="compositionally biased region" description="Low complexity" evidence="3">
    <location>
        <begin position="1001"/>
        <end position="1010"/>
    </location>
</feature>
<feature type="compositionally biased region" description="Basic residues" evidence="3">
    <location>
        <begin position="955"/>
        <end position="970"/>
    </location>
</feature>
<protein>
    <recommendedName>
        <fullName evidence="4">Xylanolytic transcriptional activator regulatory domain-containing protein</fullName>
    </recommendedName>
</protein>
<accession>M3CM12</accession>
<comment type="subcellular location">
    <subcellularLocation>
        <location evidence="1">Nucleus</location>
    </subcellularLocation>
</comment>